<dbReference type="Proteomes" id="UP000424462">
    <property type="component" value="Chromosome"/>
</dbReference>
<dbReference type="PROSITE" id="PS51257">
    <property type="entry name" value="PROKAR_LIPOPROTEIN"/>
    <property type="match status" value="1"/>
</dbReference>
<gene>
    <name evidence="2" type="ORF">COCCU_04215</name>
</gene>
<dbReference type="KEGG" id="cok:COCCU_04215"/>
<evidence type="ECO:0000256" key="1">
    <source>
        <dbReference type="SAM" id="SignalP"/>
    </source>
</evidence>
<feature type="chain" id="PRO_5025639589" description="CueP family metal-binding protein" evidence="1">
    <location>
        <begin position="24"/>
        <end position="186"/>
    </location>
</feature>
<evidence type="ECO:0000313" key="3">
    <source>
        <dbReference type="Proteomes" id="UP000424462"/>
    </source>
</evidence>
<sequence length="186" mass="19805" precursor="true">MKLPSFLTVGVLALLALSGCAAADTNPEATHSALADFEGQDARTLIEELDATPVAERRSDIMASIRADELLISDASGAEMALPLPADEFYVSVAPYATQTHDCFYHSLTTCLGELDNQAVQVKVVAADGGILVDQEMSTFDNGFLGLWLPRDINATLSIEHERKSSTQEISTGAEAATCLTTLQLT</sequence>
<evidence type="ECO:0000313" key="2">
    <source>
        <dbReference type="EMBL" id="QGU06791.1"/>
    </source>
</evidence>
<dbReference type="InterPro" id="IPR047808">
    <property type="entry name" value="CueP-like"/>
</dbReference>
<name>A0A6B8W2V4_9CORY</name>
<reference evidence="2 3" key="1">
    <citation type="submission" date="2019-11" db="EMBL/GenBank/DDBJ databases">
        <title>Complete genome sequence of Corynebacterium kalinowskii 1959, a novel Corynebacterium species isolated from soil of a small paddock in Vilsendorf, Germany.</title>
        <authorList>
            <person name="Schaffert L."/>
            <person name="Ruwe M."/>
            <person name="Milse J."/>
            <person name="Hanuschka K."/>
            <person name="Ortseifen V."/>
            <person name="Droste J."/>
            <person name="Brandt D."/>
            <person name="Schlueter L."/>
            <person name="Kutter Y."/>
            <person name="Vinke S."/>
            <person name="Viehoefer P."/>
            <person name="Jacob L."/>
            <person name="Luebke N.-C."/>
            <person name="Schulte-Berndt E."/>
            <person name="Hain C."/>
            <person name="Linder M."/>
            <person name="Schmidt P."/>
            <person name="Wollenschlaeger L."/>
            <person name="Luttermann T."/>
            <person name="Thieme E."/>
            <person name="Hassa J."/>
            <person name="Haak M."/>
            <person name="Wittchen M."/>
            <person name="Mentz A."/>
            <person name="Persicke M."/>
            <person name="Busche T."/>
            <person name="Ruckert C."/>
        </authorList>
    </citation>
    <scope>NUCLEOTIDE SEQUENCE [LARGE SCALE GENOMIC DNA]</scope>
    <source>
        <strain evidence="2 3">2039</strain>
    </source>
</reference>
<protein>
    <recommendedName>
        <fullName evidence="4">CueP family metal-binding protein</fullName>
    </recommendedName>
</protein>
<feature type="signal peptide" evidence="1">
    <location>
        <begin position="1"/>
        <end position="23"/>
    </location>
</feature>
<dbReference type="Gene3D" id="2.60.40.3700">
    <property type="match status" value="1"/>
</dbReference>
<accession>A0A6B8W2V4</accession>
<dbReference type="EMBL" id="CP046455">
    <property type="protein sequence ID" value="QGU06791.1"/>
    <property type="molecule type" value="Genomic_DNA"/>
</dbReference>
<dbReference type="Pfam" id="PF21172">
    <property type="entry name" value="CueP"/>
    <property type="match status" value="1"/>
</dbReference>
<evidence type="ECO:0008006" key="4">
    <source>
        <dbReference type="Google" id="ProtNLM"/>
    </source>
</evidence>
<dbReference type="RefSeq" id="WP_156230367.1">
    <property type="nucleotide sequence ID" value="NZ_CP046455.1"/>
</dbReference>
<dbReference type="AlphaFoldDB" id="A0A6B8W2V4"/>
<organism evidence="2 3">
    <name type="scientific">Corynebacterium occultum</name>
    <dbReference type="NCBI Taxonomy" id="2675219"/>
    <lineage>
        <taxon>Bacteria</taxon>
        <taxon>Bacillati</taxon>
        <taxon>Actinomycetota</taxon>
        <taxon>Actinomycetes</taxon>
        <taxon>Mycobacteriales</taxon>
        <taxon>Corynebacteriaceae</taxon>
        <taxon>Corynebacterium</taxon>
    </lineage>
</organism>
<keyword evidence="1" id="KW-0732">Signal</keyword>
<dbReference type="NCBIfam" id="NF038094">
    <property type="entry name" value="CueP_fam"/>
    <property type="match status" value="1"/>
</dbReference>
<proteinExistence type="predicted"/>
<keyword evidence="3" id="KW-1185">Reference proteome</keyword>